<feature type="compositionally biased region" description="Polar residues" evidence="1">
    <location>
        <begin position="140"/>
        <end position="152"/>
    </location>
</feature>
<dbReference type="OrthoDB" id="4085918at2759"/>
<dbReference type="AlphaFoldDB" id="A0A9W4TY11"/>
<gene>
    <name evidence="2" type="ORF">CANVERA_P4973</name>
</gene>
<dbReference type="Proteomes" id="UP001152885">
    <property type="component" value="Unassembled WGS sequence"/>
</dbReference>
<keyword evidence="3" id="KW-1185">Reference proteome</keyword>
<dbReference type="EMBL" id="CANTUO010000006">
    <property type="protein sequence ID" value="CAI5760463.1"/>
    <property type="molecule type" value="Genomic_DNA"/>
</dbReference>
<protein>
    <submittedName>
        <fullName evidence="2">Uncharacterized protein</fullName>
    </submittedName>
</protein>
<evidence type="ECO:0000313" key="3">
    <source>
        <dbReference type="Proteomes" id="UP001152885"/>
    </source>
</evidence>
<feature type="region of interest" description="Disordered" evidence="1">
    <location>
        <begin position="132"/>
        <end position="154"/>
    </location>
</feature>
<evidence type="ECO:0000256" key="1">
    <source>
        <dbReference type="SAM" id="MobiDB-lite"/>
    </source>
</evidence>
<organism evidence="2 3">
    <name type="scientific">Candida verbasci</name>
    <dbReference type="NCBI Taxonomy" id="1227364"/>
    <lineage>
        <taxon>Eukaryota</taxon>
        <taxon>Fungi</taxon>
        <taxon>Dikarya</taxon>
        <taxon>Ascomycota</taxon>
        <taxon>Saccharomycotina</taxon>
        <taxon>Pichiomycetes</taxon>
        <taxon>Debaryomycetaceae</taxon>
        <taxon>Candida/Lodderomyces clade</taxon>
        <taxon>Candida</taxon>
    </lineage>
</organism>
<sequence>MNLDDELRVKKRWKSINDERVFLSNINDSLLPPVLKNFQDQEDYSNVMIGLEDIPKNDTISKKSQSYINLNNVKDYEKIRNISGYSLTPGTNYIEKRPVSQRSLSAPSITLAPISSKHSPPKKLSPKKIFKSNSLHKHSNSVTTQISNFSSRSNSPKKLKSFLKLHKHSVSVPNFQTTTNSKFNQLSPKNIEPIDLWDIQTTTNFSIDDQPPHTGENSRISSLPSQVIGEYDKEKWRTLKVLNKNENI</sequence>
<proteinExistence type="predicted"/>
<comment type="caution">
    <text evidence="2">The sequence shown here is derived from an EMBL/GenBank/DDBJ whole genome shotgun (WGS) entry which is preliminary data.</text>
</comment>
<accession>A0A9W4TY11</accession>
<evidence type="ECO:0000313" key="2">
    <source>
        <dbReference type="EMBL" id="CAI5760463.1"/>
    </source>
</evidence>
<name>A0A9W4TY11_9ASCO</name>
<reference evidence="2" key="1">
    <citation type="submission" date="2022-12" db="EMBL/GenBank/DDBJ databases">
        <authorList>
            <person name="Brejova B."/>
        </authorList>
    </citation>
    <scope>NUCLEOTIDE SEQUENCE</scope>
</reference>